<dbReference type="Gene3D" id="1.10.8.760">
    <property type="entry name" value="Haem-binding uptake, Tiki superfamily, ChaN, domain 2"/>
    <property type="match status" value="1"/>
</dbReference>
<evidence type="ECO:0000313" key="4">
    <source>
        <dbReference type="Proteomes" id="UP000193570"/>
    </source>
</evidence>
<dbReference type="Pfam" id="PF04187">
    <property type="entry name" value="Cofac_haem_bdg"/>
    <property type="match status" value="1"/>
</dbReference>
<sequence>MPASLSGADIVFLGEQHDNPSHHARQADLVADIAPTALVFEMLTEAQAAVVEPYLIADPDALAAALDWANSGWPDFSLYHPIFVAAPDAAIYGAALPREDARRVMQDTIADVFGPGADAYGLTTPLPPETQGAREAMQAEAHCDALPDEMLPMMVDIQRLRDALIARAALTALDEAGAPVVVITGNGHARTEWGAPAYVARVAPEVTTAALGQGEPAHGDPDGSFDQVEMGEDVDRGDPCAAFDAG</sequence>
<evidence type="ECO:0000256" key="1">
    <source>
        <dbReference type="SAM" id="MobiDB-lite"/>
    </source>
</evidence>
<protein>
    <recommendedName>
        <fullName evidence="2">Haem-binding uptake Tiki superfamily ChaN domain-containing protein</fullName>
    </recommendedName>
</protein>
<evidence type="ECO:0000259" key="2">
    <source>
        <dbReference type="Pfam" id="PF04187"/>
    </source>
</evidence>
<feature type="region of interest" description="Disordered" evidence="1">
    <location>
        <begin position="211"/>
        <end position="246"/>
    </location>
</feature>
<proteinExistence type="predicted"/>
<organism evidence="3 4">
    <name type="scientific">Roseivivax jejudonensis</name>
    <dbReference type="NCBI Taxonomy" id="1529041"/>
    <lineage>
        <taxon>Bacteria</taxon>
        <taxon>Pseudomonadati</taxon>
        <taxon>Pseudomonadota</taxon>
        <taxon>Alphaproteobacteria</taxon>
        <taxon>Rhodobacterales</taxon>
        <taxon>Roseobacteraceae</taxon>
        <taxon>Roseivivax</taxon>
    </lineage>
</organism>
<accession>A0A1X6Y9B2</accession>
<dbReference type="SUPFAM" id="SSF159501">
    <property type="entry name" value="EreA/ChaN-like"/>
    <property type="match status" value="1"/>
</dbReference>
<gene>
    <name evidence="3" type="ORF">ROJ8625_00459</name>
</gene>
<dbReference type="RefSeq" id="WP_306372280.1">
    <property type="nucleotide sequence ID" value="NZ_FWFK01000001.1"/>
</dbReference>
<dbReference type="CDD" id="cd14727">
    <property type="entry name" value="ChanN-like"/>
    <property type="match status" value="1"/>
</dbReference>
<dbReference type="Proteomes" id="UP000193570">
    <property type="component" value="Unassembled WGS sequence"/>
</dbReference>
<dbReference type="AlphaFoldDB" id="A0A1X6Y9B2"/>
<dbReference type="Gene3D" id="3.40.50.11550">
    <property type="match status" value="1"/>
</dbReference>
<feature type="domain" description="Haem-binding uptake Tiki superfamily ChaN" evidence="2">
    <location>
        <begin position="3"/>
        <end position="199"/>
    </location>
</feature>
<reference evidence="3 4" key="1">
    <citation type="submission" date="2017-03" db="EMBL/GenBank/DDBJ databases">
        <authorList>
            <person name="Afonso C.L."/>
            <person name="Miller P.J."/>
            <person name="Scott M.A."/>
            <person name="Spackman E."/>
            <person name="Goraichik I."/>
            <person name="Dimitrov K.M."/>
            <person name="Suarez D.L."/>
            <person name="Swayne D.E."/>
        </authorList>
    </citation>
    <scope>NUCLEOTIDE SEQUENCE [LARGE SCALE GENOMIC DNA]</scope>
    <source>
        <strain evidence="3 4">CECT 8625</strain>
    </source>
</reference>
<name>A0A1X6Y9B2_9RHOB</name>
<keyword evidence="4" id="KW-1185">Reference proteome</keyword>
<dbReference type="EMBL" id="FWFK01000001">
    <property type="protein sequence ID" value="SLN14505.1"/>
    <property type="molecule type" value="Genomic_DNA"/>
</dbReference>
<dbReference type="InterPro" id="IPR007314">
    <property type="entry name" value="Cofac_haem-bd_dom"/>
</dbReference>
<evidence type="ECO:0000313" key="3">
    <source>
        <dbReference type="EMBL" id="SLN14505.1"/>
    </source>
</evidence>